<dbReference type="PROSITE" id="PS00636">
    <property type="entry name" value="DNAJ_1"/>
    <property type="match status" value="1"/>
</dbReference>
<comment type="caution">
    <text evidence="8">The sequence shown here is derived from an EMBL/GenBank/DDBJ whole genome shotgun (WGS) entry which is preliminary data.</text>
</comment>
<dbReference type="GO" id="GO:0030091">
    <property type="term" value="P:protein repair"/>
    <property type="evidence" value="ECO:0007669"/>
    <property type="project" value="InterPro"/>
</dbReference>
<protein>
    <submittedName>
        <fullName evidence="8">14755_t:CDS:1</fullName>
    </submittedName>
</protein>
<dbReference type="InterPro" id="IPR018253">
    <property type="entry name" value="DnaJ_domain_CS"/>
</dbReference>
<dbReference type="EMBL" id="CAJVPQ010000229">
    <property type="protein sequence ID" value="CAG8460142.1"/>
    <property type="molecule type" value="Genomic_DNA"/>
</dbReference>
<dbReference type="PROSITE" id="PS50076">
    <property type="entry name" value="DNAJ_2"/>
    <property type="match status" value="1"/>
</dbReference>
<dbReference type="SMART" id="SM00271">
    <property type="entry name" value="DnaJ"/>
    <property type="match status" value="1"/>
</dbReference>
<evidence type="ECO:0000313" key="9">
    <source>
        <dbReference type="Proteomes" id="UP000789570"/>
    </source>
</evidence>
<evidence type="ECO:0000259" key="7">
    <source>
        <dbReference type="PROSITE" id="PS51790"/>
    </source>
</evidence>
<reference evidence="8" key="1">
    <citation type="submission" date="2021-06" db="EMBL/GenBank/DDBJ databases">
        <authorList>
            <person name="Kallberg Y."/>
            <person name="Tangrot J."/>
            <person name="Rosling A."/>
        </authorList>
    </citation>
    <scope>NUCLEOTIDE SEQUENCE</scope>
    <source>
        <strain evidence="8">UK204</strain>
    </source>
</reference>
<dbReference type="AlphaFoldDB" id="A0A9N8VTN2"/>
<evidence type="ECO:0000256" key="5">
    <source>
        <dbReference type="ARBA" id="ARBA00023002"/>
    </source>
</evidence>
<dbReference type="PANTHER" id="PTHR46081">
    <property type="entry name" value="PEPTIDE METHIONINE SULFOXIDE REDUCTASE 2"/>
    <property type="match status" value="1"/>
</dbReference>
<dbReference type="Gene3D" id="2.170.150.20">
    <property type="entry name" value="Peptide methionine sulfoxide reductase"/>
    <property type="match status" value="1"/>
</dbReference>
<dbReference type="GO" id="GO:0046872">
    <property type="term" value="F:metal ion binding"/>
    <property type="evidence" value="ECO:0007669"/>
    <property type="project" value="UniProtKB-KW"/>
</dbReference>
<evidence type="ECO:0000313" key="8">
    <source>
        <dbReference type="EMBL" id="CAG8460142.1"/>
    </source>
</evidence>
<dbReference type="InterPro" id="IPR036869">
    <property type="entry name" value="J_dom_sf"/>
</dbReference>
<evidence type="ECO:0000259" key="6">
    <source>
        <dbReference type="PROSITE" id="PS50076"/>
    </source>
</evidence>
<evidence type="ECO:0000256" key="1">
    <source>
        <dbReference type="ARBA" id="ARBA00001947"/>
    </source>
</evidence>
<dbReference type="OrthoDB" id="10250354at2759"/>
<feature type="domain" description="J" evidence="6">
    <location>
        <begin position="57"/>
        <end position="123"/>
    </location>
</feature>
<keyword evidence="9" id="KW-1185">Reference proteome</keyword>
<organism evidence="8 9">
    <name type="scientific">Funneliformis caledonium</name>
    <dbReference type="NCBI Taxonomy" id="1117310"/>
    <lineage>
        <taxon>Eukaryota</taxon>
        <taxon>Fungi</taxon>
        <taxon>Fungi incertae sedis</taxon>
        <taxon>Mucoromycota</taxon>
        <taxon>Glomeromycotina</taxon>
        <taxon>Glomeromycetes</taxon>
        <taxon>Glomerales</taxon>
        <taxon>Glomeraceae</taxon>
        <taxon>Funneliformis</taxon>
    </lineage>
</organism>
<gene>
    <name evidence="8" type="ORF">FCALED_LOCUS1702</name>
</gene>
<dbReference type="PANTHER" id="PTHR46081:SF8">
    <property type="entry name" value="PEPTIDE METHIONINE SULFOXIDE REDUCTASE 2"/>
    <property type="match status" value="1"/>
</dbReference>
<keyword evidence="3" id="KW-0479">Metal-binding</keyword>
<dbReference type="SUPFAM" id="SSF51316">
    <property type="entry name" value="Mss4-like"/>
    <property type="match status" value="1"/>
</dbReference>
<dbReference type="InterPro" id="IPR028427">
    <property type="entry name" value="Met_Sox_Rdtase_MsrB"/>
</dbReference>
<evidence type="ECO:0000256" key="4">
    <source>
        <dbReference type="ARBA" id="ARBA00022833"/>
    </source>
</evidence>
<dbReference type="NCBIfam" id="TIGR00357">
    <property type="entry name" value="peptide-methionine (R)-S-oxide reductase MsrB"/>
    <property type="match status" value="1"/>
</dbReference>
<dbReference type="SUPFAM" id="SSF46565">
    <property type="entry name" value="Chaperone J-domain"/>
    <property type="match status" value="1"/>
</dbReference>
<dbReference type="Proteomes" id="UP000789570">
    <property type="component" value="Unassembled WGS sequence"/>
</dbReference>
<dbReference type="PRINTS" id="PR00625">
    <property type="entry name" value="JDOMAIN"/>
</dbReference>
<dbReference type="GO" id="GO:0006979">
    <property type="term" value="P:response to oxidative stress"/>
    <property type="evidence" value="ECO:0007669"/>
    <property type="project" value="InterPro"/>
</dbReference>
<dbReference type="Pfam" id="PF00226">
    <property type="entry name" value="DnaJ"/>
    <property type="match status" value="1"/>
</dbReference>
<comment type="similarity">
    <text evidence="2">Belongs to the MsrB Met sulfoxide reductase family.</text>
</comment>
<keyword evidence="4" id="KW-0862">Zinc</keyword>
<keyword evidence="5" id="KW-0560">Oxidoreductase</keyword>
<dbReference type="InterPro" id="IPR002579">
    <property type="entry name" value="Met_Sox_Rdtase_MsrB_dom"/>
</dbReference>
<sequence length="354" mass="40574">MSFRVLVPKPKQFSTKRPSKGIEVHSVLRKTFNDKHERYYATTNDAQRDWTTILSPTPFDIFALPRTASEGEIKSRYYELVKTHHPDKCGENSPAALERFRKVVKAYEILNNRQKKEMYLRYGVGWDSPVAKNPASRFSKGSKFGSNYAYYQGWEADNDTYKGEFSTTERFMSNPYFAAFVVTATIFGAAIQYIRIDNSVGWIRAAEERHHLKAAHYLATARREGKLYGKRKQAEMMLDLLHANGVRDPNERSDDEWRAILSPEQFHIIRQKGTERPGTGEYNKFDREGVYNCAACETPLYYSKTKFDSGCGWPAFFEAIPGAVKRQEDNSLGRKRIEITCAACGGHLGHVFKP</sequence>
<comment type="cofactor">
    <cofactor evidence="1">
        <name>Zn(2+)</name>
        <dbReference type="ChEBI" id="CHEBI:29105"/>
    </cofactor>
</comment>
<dbReference type="InterPro" id="IPR011057">
    <property type="entry name" value="Mss4-like_sf"/>
</dbReference>
<dbReference type="InterPro" id="IPR001623">
    <property type="entry name" value="DnaJ_domain"/>
</dbReference>
<proteinExistence type="inferred from homology"/>
<accession>A0A9N8VTN2</accession>
<name>A0A9N8VTN2_9GLOM</name>
<feature type="domain" description="MsrB" evidence="7">
    <location>
        <begin position="254"/>
        <end position="354"/>
    </location>
</feature>
<dbReference type="Pfam" id="PF01641">
    <property type="entry name" value="SelR"/>
    <property type="match status" value="1"/>
</dbReference>
<dbReference type="PROSITE" id="PS51790">
    <property type="entry name" value="MSRB"/>
    <property type="match status" value="1"/>
</dbReference>
<dbReference type="Gene3D" id="1.10.287.110">
    <property type="entry name" value="DnaJ domain"/>
    <property type="match status" value="1"/>
</dbReference>
<evidence type="ECO:0000256" key="3">
    <source>
        <dbReference type="ARBA" id="ARBA00022723"/>
    </source>
</evidence>
<dbReference type="CDD" id="cd06257">
    <property type="entry name" value="DnaJ"/>
    <property type="match status" value="1"/>
</dbReference>
<evidence type="ECO:0000256" key="2">
    <source>
        <dbReference type="ARBA" id="ARBA00007174"/>
    </source>
</evidence>
<dbReference type="GO" id="GO:0033743">
    <property type="term" value="F:peptide-methionine (R)-S-oxide reductase activity"/>
    <property type="evidence" value="ECO:0007669"/>
    <property type="project" value="InterPro"/>
</dbReference>